<proteinExistence type="predicted"/>
<dbReference type="Proteomes" id="UP000320055">
    <property type="component" value="Unassembled WGS sequence"/>
</dbReference>
<keyword evidence="3" id="KW-1185">Reference proteome</keyword>
<dbReference type="GO" id="GO:0006402">
    <property type="term" value="P:mRNA catabolic process"/>
    <property type="evidence" value="ECO:0007669"/>
    <property type="project" value="TreeGrafter"/>
</dbReference>
<dbReference type="Pfam" id="PF00773">
    <property type="entry name" value="RNB"/>
    <property type="match status" value="1"/>
</dbReference>
<evidence type="ECO:0000259" key="1">
    <source>
        <dbReference type="SMART" id="SM00955"/>
    </source>
</evidence>
<dbReference type="PANTHER" id="PTHR23355:SF42">
    <property type="entry name" value="RIBONUCLEASE II, CHLOROPLASTIC_MITOCHONDRIAL"/>
    <property type="match status" value="1"/>
</dbReference>
<dbReference type="PANTHER" id="PTHR23355">
    <property type="entry name" value="RIBONUCLEASE"/>
    <property type="match status" value="1"/>
</dbReference>
<dbReference type="InterPro" id="IPR012340">
    <property type="entry name" value="NA-bd_OB-fold"/>
</dbReference>
<organism evidence="2 3">
    <name type="scientific">Hyella patelloides LEGE 07179</name>
    <dbReference type="NCBI Taxonomy" id="945734"/>
    <lineage>
        <taxon>Bacteria</taxon>
        <taxon>Bacillati</taxon>
        <taxon>Cyanobacteriota</taxon>
        <taxon>Cyanophyceae</taxon>
        <taxon>Pleurocapsales</taxon>
        <taxon>Hyellaceae</taxon>
        <taxon>Hyella</taxon>
    </lineage>
</organism>
<evidence type="ECO:0000313" key="3">
    <source>
        <dbReference type="Proteomes" id="UP000320055"/>
    </source>
</evidence>
<keyword evidence="2" id="KW-0378">Hydrolase</keyword>
<dbReference type="SUPFAM" id="SSF50249">
    <property type="entry name" value="Nucleic acid-binding proteins"/>
    <property type="match status" value="1"/>
</dbReference>
<dbReference type="InterPro" id="IPR057324">
    <property type="entry name" value="WH_RNase_II"/>
</dbReference>
<dbReference type="Pfam" id="PF25255">
    <property type="entry name" value="WHD_RNase_II"/>
    <property type="match status" value="1"/>
</dbReference>
<gene>
    <name evidence="2" type="ORF">H1P_470006</name>
</gene>
<dbReference type="SMART" id="SM00955">
    <property type="entry name" value="RNB"/>
    <property type="match status" value="1"/>
</dbReference>
<dbReference type="InterPro" id="IPR056403">
    <property type="entry name" value="RNase_II_barrel"/>
</dbReference>
<dbReference type="Pfam" id="PF23161">
    <property type="entry name" value="HTH_RNase_II"/>
    <property type="match status" value="1"/>
</dbReference>
<dbReference type="OrthoDB" id="9764149at2"/>
<dbReference type="GO" id="GO:0000175">
    <property type="term" value="F:3'-5'-RNA exonuclease activity"/>
    <property type="evidence" value="ECO:0007669"/>
    <property type="project" value="TreeGrafter"/>
</dbReference>
<dbReference type="InterPro" id="IPR001900">
    <property type="entry name" value="RNase_II/R"/>
</dbReference>
<dbReference type="InterPro" id="IPR050180">
    <property type="entry name" value="RNR_Ribonuclease"/>
</dbReference>
<dbReference type="GO" id="GO:0000932">
    <property type="term" value="C:P-body"/>
    <property type="evidence" value="ECO:0007669"/>
    <property type="project" value="TreeGrafter"/>
</dbReference>
<protein>
    <submittedName>
        <fullName evidence="2">Putative enzyme</fullName>
        <ecNumber evidence="2">3.1.-.-</ecNumber>
    </submittedName>
</protein>
<dbReference type="EMBL" id="CAACVJ010000412">
    <property type="protein sequence ID" value="VEP16593.1"/>
    <property type="molecule type" value="Genomic_DNA"/>
</dbReference>
<sequence length="667" mass="76256">MEKGTLIEFRVQGEHRLAVADHPEGKKDWIVIDSEGQSHKIRPQRVEYTVNGSLYQPSDIPSFIDNVESYLDPDSLEVAWEILIEDHEAVTPQELSELLFSEKEPASCYAAHSLLSRDKIYFKKKGDGYEPRSANQVAEIKHQLEVQNQKEQEKEQFIVHLQQAIKGESVNWSDSERIRLETIAKIVLYPDQNHRTAQEVLASVNKSADPQKVFYLLVQIGWWSEHENLFLLRSSYPIHFPQKVLNVSQSRLTSPVNDSNSDRLDLTHLKVYTIDDESTEEIDDGLSVEYLGEEKTCRLWIHIADPTRLVTPGDELDLEARRRSTSLYLPTGMISMFPTELATGPMSLVQGQVCSALSFGVTLDESGAILDYVIRPSIIKPTYRLTYHDVDEMLELGLTNEPEIADLAKSAKKRREWRKSQGSIQIQMPESSIKVKENEEITIELLEGSFSRQLVAEMMILTGEVAGKYAKEHNLPLPFRGQPQPELPPEEELLLLPAGPVRYCAVRRCMPRSEMGTTPMRHASLGLDSYIQVTSPIRRYTDLLAHFQLKAHLRGHDLPFSLDALQEILYSVGTSAYEATLVERQTNRYWGLEYLRRNADIIWQALVLRWLREEDSLGIILLEDLGLELPHRFNRAVNLGDRLEMKVSLVDPHRDEIRFQEAISANL</sequence>
<dbReference type="AlphaFoldDB" id="A0A563VZA0"/>
<dbReference type="EC" id="3.1.-.-" evidence="2"/>
<dbReference type="RefSeq" id="WP_144866361.1">
    <property type="nucleotide sequence ID" value="NZ_LR213807.1"/>
</dbReference>
<evidence type="ECO:0000313" key="2">
    <source>
        <dbReference type="EMBL" id="VEP16593.1"/>
    </source>
</evidence>
<feature type="domain" description="RNB" evidence="1">
    <location>
        <begin position="263"/>
        <end position="555"/>
    </location>
</feature>
<name>A0A563VZA0_9CYAN</name>
<accession>A0A563VZA0</accession>
<dbReference type="Pfam" id="PF23163">
    <property type="entry name" value="CSD_RNase_II"/>
    <property type="match status" value="1"/>
</dbReference>
<dbReference type="GO" id="GO:0003723">
    <property type="term" value="F:RNA binding"/>
    <property type="evidence" value="ECO:0007669"/>
    <property type="project" value="InterPro"/>
</dbReference>
<dbReference type="InterPro" id="IPR056404">
    <property type="entry name" value="HTH_RNase_II"/>
</dbReference>
<reference evidence="2 3" key="1">
    <citation type="submission" date="2019-01" db="EMBL/GenBank/DDBJ databases">
        <authorList>
            <person name="Brito A."/>
        </authorList>
    </citation>
    <scope>NUCLEOTIDE SEQUENCE [LARGE SCALE GENOMIC DNA]</scope>
    <source>
        <strain evidence="2">1</strain>
    </source>
</reference>